<feature type="transmembrane region" description="Helical" evidence="1">
    <location>
        <begin position="12"/>
        <end position="34"/>
    </location>
</feature>
<dbReference type="EMBL" id="MFEK01000014">
    <property type="protein sequence ID" value="OGE78304.1"/>
    <property type="molecule type" value="Genomic_DNA"/>
</dbReference>
<gene>
    <name evidence="2" type="ORF">A2751_04095</name>
</gene>
<reference evidence="2 3" key="1">
    <citation type="journal article" date="2016" name="Nat. Commun.">
        <title>Thousands of microbial genomes shed light on interconnected biogeochemical processes in an aquifer system.</title>
        <authorList>
            <person name="Anantharaman K."/>
            <person name="Brown C.T."/>
            <person name="Hug L.A."/>
            <person name="Sharon I."/>
            <person name="Castelle C.J."/>
            <person name="Probst A.J."/>
            <person name="Thomas B.C."/>
            <person name="Singh A."/>
            <person name="Wilkins M.J."/>
            <person name="Karaoz U."/>
            <person name="Brodie E.L."/>
            <person name="Williams K.H."/>
            <person name="Hubbard S.S."/>
            <person name="Banfield J.F."/>
        </authorList>
    </citation>
    <scope>NUCLEOTIDE SEQUENCE [LARGE SCALE GENOMIC DNA]</scope>
</reference>
<feature type="transmembrane region" description="Helical" evidence="1">
    <location>
        <begin position="40"/>
        <end position="68"/>
    </location>
</feature>
<comment type="caution">
    <text evidence="2">The sequence shown here is derived from an EMBL/GenBank/DDBJ whole genome shotgun (WGS) entry which is preliminary data.</text>
</comment>
<dbReference type="STRING" id="1817824.A2751_04095"/>
<dbReference type="AlphaFoldDB" id="A0A1F5NL98"/>
<keyword evidence="1" id="KW-1133">Transmembrane helix</keyword>
<dbReference type="Proteomes" id="UP000176864">
    <property type="component" value="Unassembled WGS sequence"/>
</dbReference>
<name>A0A1F5NL98_9BACT</name>
<accession>A0A1F5NL98</accession>
<evidence type="ECO:0000256" key="1">
    <source>
        <dbReference type="SAM" id="Phobius"/>
    </source>
</evidence>
<keyword evidence="1" id="KW-0472">Membrane</keyword>
<evidence type="ECO:0008006" key="4">
    <source>
        <dbReference type="Google" id="ProtNLM"/>
    </source>
</evidence>
<evidence type="ECO:0000313" key="3">
    <source>
        <dbReference type="Proteomes" id="UP000176864"/>
    </source>
</evidence>
<protein>
    <recommendedName>
        <fullName evidence="4">DUF4190 domain-containing protein</fullName>
    </recommendedName>
</protein>
<proteinExistence type="predicted"/>
<feature type="transmembrane region" description="Helical" evidence="1">
    <location>
        <begin position="80"/>
        <end position="100"/>
    </location>
</feature>
<keyword evidence="1" id="KW-0812">Transmembrane</keyword>
<organism evidence="2 3">
    <name type="scientific">Candidatus Doudnabacteria bacterium RIFCSPHIGHO2_01_FULL_46_14</name>
    <dbReference type="NCBI Taxonomy" id="1817824"/>
    <lineage>
        <taxon>Bacteria</taxon>
        <taxon>Candidatus Doudnaibacteriota</taxon>
    </lineage>
</organism>
<sequence length="101" mass="11418">MSSHGPSWYKVFATGLAITYLFFLIMVSQCTFSLSDPISLFNTFLCVLYVGFSLLCLIMGLAVSLVGFEHAKKQGKNRGFYLMLMVYLIAGLFAIIFYRFL</sequence>
<evidence type="ECO:0000313" key="2">
    <source>
        <dbReference type="EMBL" id="OGE78304.1"/>
    </source>
</evidence>